<sequence length="465" mass="51709">MGFLLSLKYITELAPGRYEYRRRVPKAARARVGKTEFKRVFQASSPTAVARAHARITSEFDETVDAAMRPRGRIFPPTPRELAEEQQRRADELLAGVYGPEIESEKRDLLADLLADQGADSGLYRAVIMPNAPLPQHTLEDARKLYINEKLNGGVGDEHKDAADAVARVFARVQEALGERASTCPLAELKREDARKVRDHLQNREKKGGGKLSPSSVRRELNTLSAVVNHGIRELDLKGKVSNPFEGLEIKGEKDGGAETEEEKRLPLPLSVMPAMRSSLKGETALIWRLLEMSGCRLSEVVGLRVKDLNLSGPIPFMRVVWHEERRVKTRASIRVVPLIGDAVEAAREALKLPREGNLVFERYRGRRGPDAASSAMMKHLRKFTEDPRHVINSLRHNMKDDLKLGGAEKVVQDLVLGHTSDSVGERYGGEDARLEVARRALKAAFDVRDEAASKRPHASTIDAA</sequence>
<dbReference type="PANTHER" id="PTHR30349:SF41">
    <property type="entry name" value="INTEGRASE_RECOMBINASE PROTEIN MJ0367-RELATED"/>
    <property type="match status" value="1"/>
</dbReference>
<dbReference type="RefSeq" id="WP_076485884.1">
    <property type="nucleotide sequence ID" value="NZ_FTOG01000010.1"/>
</dbReference>
<comment type="similarity">
    <text evidence="1">Belongs to the 'phage' integrase family.</text>
</comment>
<dbReference type="Gene3D" id="1.10.443.10">
    <property type="entry name" value="Intergrase catalytic core"/>
    <property type="match status" value="1"/>
</dbReference>
<name>A0A1N7PNA3_9RHOB</name>
<dbReference type="Gene3D" id="1.10.150.130">
    <property type="match status" value="1"/>
</dbReference>
<reference evidence="9" key="1">
    <citation type="submission" date="2017-01" db="EMBL/GenBank/DDBJ databases">
        <authorList>
            <person name="Varghese N."/>
            <person name="Submissions S."/>
        </authorList>
    </citation>
    <scope>NUCLEOTIDE SEQUENCE [LARGE SCALE GENOMIC DNA]</scope>
    <source>
        <strain evidence="9">DSM 19945</strain>
    </source>
</reference>
<dbReference type="Pfam" id="PF00589">
    <property type="entry name" value="Phage_integrase"/>
    <property type="match status" value="1"/>
</dbReference>
<evidence type="ECO:0000256" key="2">
    <source>
        <dbReference type="ARBA" id="ARBA00022908"/>
    </source>
</evidence>
<evidence type="ECO:0000256" key="5">
    <source>
        <dbReference type="PROSITE-ProRule" id="PRU01248"/>
    </source>
</evidence>
<dbReference type="EMBL" id="FTOG01000010">
    <property type="protein sequence ID" value="SIT12124.1"/>
    <property type="molecule type" value="Genomic_DNA"/>
</dbReference>
<dbReference type="InterPro" id="IPR011010">
    <property type="entry name" value="DNA_brk_join_enz"/>
</dbReference>
<dbReference type="InterPro" id="IPR050090">
    <property type="entry name" value="Tyrosine_recombinase_XerCD"/>
</dbReference>
<dbReference type="STRING" id="453582.SAMN05421580_110159"/>
<evidence type="ECO:0000313" key="8">
    <source>
        <dbReference type="EMBL" id="SIT12124.1"/>
    </source>
</evidence>
<dbReference type="GO" id="GO:0006310">
    <property type="term" value="P:DNA recombination"/>
    <property type="evidence" value="ECO:0007669"/>
    <property type="project" value="UniProtKB-KW"/>
</dbReference>
<organism evidence="8 9">
    <name type="scientific">Rhodobacter aestuarii</name>
    <dbReference type="NCBI Taxonomy" id="453582"/>
    <lineage>
        <taxon>Bacteria</taxon>
        <taxon>Pseudomonadati</taxon>
        <taxon>Pseudomonadota</taxon>
        <taxon>Alphaproteobacteria</taxon>
        <taxon>Rhodobacterales</taxon>
        <taxon>Rhodobacter group</taxon>
        <taxon>Rhodobacter</taxon>
    </lineage>
</organism>
<evidence type="ECO:0000256" key="4">
    <source>
        <dbReference type="ARBA" id="ARBA00023172"/>
    </source>
</evidence>
<evidence type="ECO:0000313" key="9">
    <source>
        <dbReference type="Proteomes" id="UP000186221"/>
    </source>
</evidence>
<dbReference type="InterPro" id="IPR013762">
    <property type="entry name" value="Integrase-like_cat_sf"/>
</dbReference>
<dbReference type="GO" id="GO:0015074">
    <property type="term" value="P:DNA integration"/>
    <property type="evidence" value="ECO:0007669"/>
    <property type="project" value="UniProtKB-KW"/>
</dbReference>
<keyword evidence="9" id="KW-1185">Reference proteome</keyword>
<dbReference type="GO" id="GO:0003677">
    <property type="term" value="F:DNA binding"/>
    <property type="evidence" value="ECO:0007669"/>
    <property type="project" value="UniProtKB-UniRule"/>
</dbReference>
<dbReference type="InterPro" id="IPR002104">
    <property type="entry name" value="Integrase_catalytic"/>
</dbReference>
<keyword evidence="2" id="KW-0229">DNA integration</keyword>
<dbReference type="InterPro" id="IPR044068">
    <property type="entry name" value="CB"/>
</dbReference>
<accession>A0A1N7PNA3</accession>
<dbReference type="Proteomes" id="UP000186221">
    <property type="component" value="Unassembled WGS sequence"/>
</dbReference>
<proteinExistence type="inferred from homology"/>
<keyword evidence="3 5" id="KW-0238">DNA-binding</keyword>
<dbReference type="InterPro" id="IPR010998">
    <property type="entry name" value="Integrase_recombinase_N"/>
</dbReference>
<dbReference type="PROSITE" id="PS51900">
    <property type="entry name" value="CB"/>
    <property type="match status" value="1"/>
</dbReference>
<feature type="domain" description="Core-binding (CB)" evidence="7">
    <location>
        <begin position="137"/>
        <end position="232"/>
    </location>
</feature>
<dbReference type="SUPFAM" id="SSF56349">
    <property type="entry name" value="DNA breaking-rejoining enzymes"/>
    <property type="match status" value="1"/>
</dbReference>
<evidence type="ECO:0000256" key="3">
    <source>
        <dbReference type="ARBA" id="ARBA00023125"/>
    </source>
</evidence>
<keyword evidence="4" id="KW-0233">DNA recombination</keyword>
<dbReference type="PANTHER" id="PTHR30349">
    <property type="entry name" value="PHAGE INTEGRASE-RELATED"/>
    <property type="match status" value="1"/>
</dbReference>
<dbReference type="AlphaFoldDB" id="A0A1N7PNA3"/>
<evidence type="ECO:0000259" key="7">
    <source>
        <dbReference type="PROSITE" id="PS51900"/>
    </source>
</evidence>
<protein>
    <submittedName>
        <fullName evidence="8">Site-specific recombinase XerD</fullName>
    </submittedName>
</protein>
<gene>
    <name evidence="8" type="ORF">SAMN05421580_110159</name>
</gene>
<feature type="domain" description="Tyr recombinase" evidence="6">
    <location>
        <begin position="265"/>
        <end position="447"/>
    </location>
</feature>
<evidence type="ECO:0000256" key="1">
    <source>
        <dbReference type="ARBA" id="ARBA00008857"/>
    </source>
</evidence>
<dbReference type="OrthoDB" id="7222937at2"/>
<dbReference type="PROSITE" id="PS51898">
    <property type="entry name" value="TYR_RECOMBINASE"/>
    <property type="match status" value="1"/>
</dbReference>
<evidence type="ECO:0000259" key="6">
    <source>
        <dbReference type="PROSITE" id="PS51898"/>
    </source>
</evidence>